<keyword evidence="5" id="KW-0812">Transmembrane</keyword>
<dbReference type="CDD" id="cd16917">
    <property type="entry name" value="HATPase_UhpB-NarQ-NarX-like"/>
    <property type="match status" value="1"/>
</dbReference>
<organism evidence="8 9">
    <name type="scientific">Allostreptomyces psammosilenae</name>
    <dbReference type="NCBI Taxonomy" id="1892865"/>
    <lineage>
        <taxon>Bacteria</taxon>
        <taxon>Bacillati</taxon>
        <taxon>Actinomycetota</taxon>
        <taxon>Actinomycetes</taxon>
        <taxon>Kitasatosporales</taxon>
        <taxon>Streptomycetaceae</taxon>
        <taxon>Allostreptomyces</taxon>
    </lineage>
</organism>
<dbReference type="Gene3D" id="3.30.565.10">
    <property type="entry name" value="Histidine kinase-like ATPase, C-terminal domain"/>
    <property type="match status" value="1"/>
</dbReference>
<protein>
    <submittedName>
        <fullName evidence="8">Signal transduction histidine kinase</fullName>
    </submittedName>
</protein>
<feature type="compositionally biased region" description="Low complexity" evidence="4">
    <location>
        <begin position="271"/>
        <end position="285"/>
    </location>
</feature>
<keyword evidence="5" id="KW-1133">Transmembrane helix</keyword>
<feature type="compositionally biased region" description="Pro residues" evidence="4">
    <location>
        <begin position="428"/>
        <end position="437"/>
    </location>
</feature>
<dbReference type="InterPro" id="IPR045975">
    <property type="entry name" value="DUF5931"/>
</dbReference>
<dbReference type="Pfam" id="PF02518">
    <property type="entry name" value="HATPase_c"/>
    <property type="match status" value="1"/>
</dbReference>
<dbReference type="InterPro" id="IPR003594">
    <property type="entry name" value="HATPase_dom"/>
</dbReference>
<evidence type="ECO:0000259" key="7">
    <source>
        <dbReference type="Pfam" id="PF19354"/>
    </source>
</evidence>
<evidence type="ECO:0000256" key="4">
    <source>
        <dbReference type="SAM" id="MobiDB-lite"/>
    </source>
</evidence>
<dbReference type="PANTHER" id="PTHR24421">
    <property type="entry name" value="NITRATE/NITRITE SENSOR PROTEIN NARX-RELATED"/>
    <property type="match status" value="1"/>
</dbReference>
<feature type="domain" description="DUF5931" evidence="7">
    <location>
        <begin position="28"/>
        <end position="196"/>
    </location>
</feature>
<dbReference type="InterPro" id="IPR036890">
    <property type="entry name" value="HATPase_C_sf"/>
</dbReference>
<evidence type="ECO:0000313" key="8">
    <source>
        <dbReference type="EMBL" id="NYI07049.1"/>
    </source>
</evidence>
<keyword evidence="3" id="KW-0902">Two-component regulatory system</keyword>
<sequence>MRFPAVGEAAARFRRSPNSSVRAPRWPSVEHSLWHAVNIYRFLALAYAVGRYSASFEEYRHPVPGWGYMILLTAWTCGSAVLLLRPARRTWPLLWIDLAVAVTGVVATRYLADPVEVAAGAITLPTVWSASVVIAFAIKGGWRHAALAALIVSASNVFERGRIAESVMHNAALLILSGLAIGFVVELARSSERTLVRALQIEAATRERERLARDIHDGVLQVLAMVRRRGDEIGGEAAELGRLAGEQEVALRALITREHTASVAAFEAGEPSAATRPGRPAGRQPARGRRGAAPEPPRPAPIDLRTLLTPLGGSTVSVAAPGTPVLLPAEHAEQIAAAVQAALDNVRRHVGEDARAWVLLEEDPDLVTVSVRDEGPGIAEGRLAEAAQQGRLGVAQSIRGRIADLGGETLIDSRPGQGTEIEMRVPRPDLPAAPPAPRAGQRATGGRAPRTPELTAHRE</sequence>
<feature type="transmembrane region" description="Helical" evidence="5">
    <location>
        <begin position="91"/>
        <end position="111"/>
    </location>
</feature>
<feature type="region of interest" description="Disordered" evidence="4">
    <location>
        <begin position="408"/>
        <end position="459"/>
    </location>
</feature>
<dbReference type="InterPro" id="IPR050482">
    <property type="entry name" value="Sensor_HK_TwoCompSys"/>
</dbReference>
<dbReference type="PANTHER" id="PTHR24421:SF61">
    <property type="entry name" value="OXYGEN SENSOR HISTIDINE KINASE NREB"/>
    <property type="match status" value="1"/>
</dbReference>
<feature type="compositionally biased region" description="Low complexity" evidence="4">
    <location>
        <begin position="438"/>
        <end position="449"/>
    </location>
</feature>
<name>A0A852ZXZ2_9ACTN</name>
<dbReference type="NCBIfam" id="NF047322">
    <property type="entry name" value="HK_morpho_MacS"/>
    <property type="match status" value="1"/>
</dbReference>
<evidence type="ECO:0000313" key="9">
    <source>
        <dbReference type="Proteomes" id="UP000567795"/>
    </source>
</evidence>
<dbReference type="EMBL" id="JACBZD010000001">
    <property type="protein sequence ID" value="NYI07049.1"/>
    <property type="molecule type" value="Genomic_DNA"/>
</dbReference>
<dbReference type="Pfam" id="PF19354">
    <property type="entry name" value="DUF5931"/>
    <property type="match status" value="1"/>
</dbReference>
<keyword evidence="5" id="KW-0472">Membrane</keyword>
<evidence type="ECO:0000256" key="3">
    <source>
        <dbReference type="ARBA" id="ARBA00023012"/>
    </source>
</evidence>
<dbReference type="GO" id="GO:0016301">
    <property type="term" value="F:kinase activity"/>
    <property type="evidence" value="ECO:0007669"/>
    <property type="project" value="UniProtKB-KW"/>
</dbReference>
<accession>A0A852ZXZ2</accession>
<gene>
    <name evidence="8" type="ORF">FHU37_003992</name>
</gene>
<dbReference type="Proteomes" id="UP000567795">
    <property type="component" value="Unassembled WGS sequence"/>
</dbReference>
<feature type="domain" description="Histidine kinase/HSP90-like ATPase" evidence="6">
    <location>
        <begin position="333"/>
        <end position="428"/>
    </location>
</feature>
<feature type="transmembrane region" description="Helical" evidence="5">
    <location>
        <begin position="117"/>
        <end position="138"/>
    </location>
</feature>
<proteinExistence type="predicted"/>
<evidence type="ECO:0000256" key="2">
    <source>
        <dbReference type="ARBA" id="ARBA00022777"/>
    </source>
</evidence>
<evidence type="ECO:0000256" key="1">
    <source>
        <dbReference type="ARBA" id="ARBA00022679"/>
    </source>
</evidence>
<keyword evidence="2 8" id="KW-0418">Kinase</keyword>
<keyword evidence="9" id="KW-1185">Reference proteome</keyword>
<reference evidence="8 9" key="1">
    <citation type="submission" date="2020-07" db="EMBL/GenBank/DDBJ databases">
        <title>Sequencing the genomes of 1000 actinobacteria strains.</title>
        <authorList>
            <person name="Klenk H.-P."/>
        </authorList>
    </citation>
    <scope>NUCLEOTIDE SEQUENCE [LARGE SCALE GENOMIC DNA]</scope>
    <source>
        <strain evidence="8 9">DSM 42178</strain>
    </source>
</reference>
<evidence type="ECO:0000259" key="6">
    <source>
        <dbReference type="Pfam" id="PF02518"/>
    </source>
</evidence>
<feature type="region of interest" description="Disordered" evidence="4">
    <location>
        <begin position="267"/>
        <end position="301"/>
    </location>
</feature>
<dbReference type="SUPFAM" id="SSF55874">
    <property type="entry name" value="ATPase domain of HSP90 chaperone/DNA topoisomerase II/histidine kinase"/>
    <property type="match status" value="1"/>
</dbReference>
<comment type="caution">
    <text evidence="8">The sequence shown here is derived from an EMBL/GenBank/DDBJ whole genome shotgun (WGS) entry which is preliminary data.</text>
</comment>
<feature type="transmembrane region" description="Helical" evidence="5">
    <location>
        <begin position="167"/>
        <end position="188"/>
    </location>
</feature>
<dbReference type="GO" id="GO:0000160">
    <property type="term" value="P:phosphorelay signal transduction system"/>
    <property type="evidence" value="ECO:0007669"/>
    <property type="project" value="UniProtKB-KW"/>
</dbReference>
<dbReference type="RefSeq" id="WP_179815532.1">
    <property type="nucleotide sequence ID" value="NZ_JACBZD010000001.1"/>
</dbReference>
<feature type="transmembrane region" description="Helical" evidence="5">
    <location>
        <begin position="65"/>
        <end position="84"/>
    </location>
</feature>
<evidence type="ECO:0000256" key="5">
    <source>
        <dbReference type="SAM" id="Phobius"/>
    </source>
</evidence>
<dbReference type="AlphaFoldDB" id="A0A852ZXZ2"/>
<keyword evidence="1" id="KW-0808">Transferase</keyword>